<accession>M8CJL5</accession>
<proteinExistence type="predicted"/>
<dbReference type="SUPFAM" id="SSF81383">
    <property type="entry name" value="F-box domain"/>
    <property type="match status" value="1"/>
</dbReference>
<name>M8CJL5_AEGTA</name>
<dbReference type="SMART" id="SM00256">
    <property type="entry name" value="FBOX"/>
    <property type="match status" value="1"/>
</dbReference>
<dbReference type="PANTHER" id="PTHR34591:SF32">
    <property type="entry name" value="OS03G0653100 PROTEIN"/>
    <property type="match status" value="1"/>
</dbReference>
<organism evidence="1">
    <name type="scientific">Aegilops tauschii</name>
    <name type="common">Tausch's goatgrass</name>
    <name type="synonym">Aegilops squarrosa</name>
    <dbReference type="NCBI Taxonomy" id="37682"/>
    <lineage>
        <taxon>Eukaryota</taxon>
        <taxon>Viridiplantae</taxon>
        <taxon>Streptophyta</taxon>
        <taxon>Embryophyta</taxon>
        <taxon>Tracheophyta</taxon>
        <taxon>Spermatophyta</taxon>
        <taxon>Magnoliopsida</taxon>
        <taxon>Liliopsida</taxon>
        <taxon>Poales</taxon>
        <taxon>Poaceae</taxon>
        <taxon>BOP clade</taxon>
        <taxon>Pooideae</taxon>
        <taxon>Triticodae</taxon>
        <taxon>Triticeae</taxon>
        <taxon>Triticinae</taxon>
        <taxon>Aegilops</taxon>
    </lineage>
</organism>
<dbReference type="ExpressionAtlas" id="M8CJL5">
    <property type="expression patterns" value="baseline"/>
</dbReference>
<protein>
    <submittedName>
        <fullName evidence="1">Uncharacterized protein</fullName>
    </submittedName>
</protein>
<dbReference type="PANTHER" id="PTHR34591">
    <property type="entry name" value="OS03G0653100 PROTEIN-RELATED"/>
    <property type="match status" value="1"/>
</dbReference>
<reference evidence="1" key="1">
    <citation type="submission" date="2015-06" db="UniProtKB">
        <authorList>
            <consortium name="EnsemblPlants"/>
        </authorList>
    </citation>
    <scope>IDENTIFICATION</scope>
</reference>
<evidence type="ECO:0000313" key="1">
    <source>
        <dbReference type="EnsemblPlants" id="EMT23551"/>
    </source>
</evidence>
<dbReference type="InterPro" id="IPR036047">
    <property type="entry name" value="F-box-like_dom_sf"/>
</dbReference>
<dbReference type="Gene3D" id="1.20.1280.50">
    <property type="match status" value="1"/>
</dbReference>
<dbReference type="EnsemblPlants" id="EMT23551">
    <property type="protein sequence ID" value="EMT23551"/>
    <property type="gene ID" value="F775_11776"/>
</dbReference>
<dbReference type="AlphaFoldDB" id="M8CJL5"/>
<dbReference type="Pfam" id="PF12937">
    <property type="entry name" value="F-box-like"/>
    <property type="match status" value="1"/>
</dbReference>
<sequence>MDTAGLLPGDVLADVLRRLMPRSLAACRSVCKAWCAAVDAHGLLRKALLPLSLAGIFVVYRFVDGEHFPPAFLSRPSVVGKIQGNLGYLDDVHDDWSHMTGHCNGLLLLWGGVANPATRQWASLPRHPDRTPTKGFIKHDFLAYILWSRHTLRIPLNQRSLECVRRQSQNEAAFDPANPNSEWPPLPYTTSTFSSKTWRWEERSFTREGMAPRSIDPKLLPLMKNVLFPRDAVYWRGRLYVFNIYFVIRLDLEDNKYRVIELPPINETHGDIHLGKSEKGVYYGFAGGWCKLQIWFLNESIDHTEWMLKHEIGLKPLLDKFPWEHSHGSWFVQGVRDNNDETLDREKPEWDSDNDDATTTPATEVSVQKKFHKYISTILGFHPYKEIIFLHISETRVVAYHLKNSKVEDLGCLPVDGDDWIQSSCVYTPCWIQSCLRANSVESNSEL</sequence>
<dbReference type="InterPro" id="IPR001810">
    <property type="entry name" value="F-box_dom"/>
</dbReference>